<reference evidence="3 4" key="1">
    <citation type="journal article" date="2016" name="Genome Biol. Evol.">
        <title>Gene Family Evolution Reflects Adaptation to Soil Environmental Stressors in the Genome of the Collembolan Orchesella cincta.</title>
        <authorList>
            <person name="Faddeeva-Vakhrusheva A."/>
            <person name="Derks M.F."/>
            <person name="Anvar S.Y."/>
            <person name="Agamennone V."/>
            <person name="Suring W."/>
            <person name="Smit S."/>
            <person name="van Straalen N.M."/>
            <person name="Roelofs D."/>
        </authorList>
    </citation>
    <scope>NUCLEOTIDE SEQUENCE [LARGE SCALE GENOMIC DNA]</scope>
    <source>
        <tissue evidence="3">Mixed pool</tissue>
    </source>
</reference>
<organism evidence="3 4">
    <name type="scientific">Orchesella cincta</name>
    <name type="common">Springtail</name>
    <name type="synonym">Podura cincta</name>
    <dbReference type="NCBI Taxonomy" id="48709"/>
    <lineage>
        <taxon>Eukaryota</taxon>
        <taxon>Metazoa</taxon>
        <taxon>Ecdysozoa</taxon>
        <taxon>Arthropoda</taxon>
        <taxon>Hexapoda</taxon>
        <taxon>Collembola</taxon>
        <taxon>Entomobryomorpha</taxon>
        <taxon>Entomobryoidea</taxon>
        <taxon>Orchesellidae</taxon>
        <taxon>Orchesellinae</taxon>
        <taxon>Orchesella</taxon>
    </lineage>
</organism>
<keyword evidence="2" id="KW-0732">Signal</keyword>
<comment type="caution">
    <text evidence="3">The sequence shown here is derived from an EMBL/GenBank/DDBJ whole genome shotgun (WGS) entry which is preliminary data.</text>
</comment>
<evidence type="ECO:0000313" key="3">
    <source>
        <dbReference type="EMBL" id="ODN06624.1"/>
    </source>
</evidence>
<evidence type="ECO:0000256" key="2">
    <source>
        <dbReference type="SAM" id="SignalP"/>
    </source>
</evidence>
<protein>
    <submittedName>
        <fullName evidence="3">Uncharacterized protein</fullName>
    </submittedName>
</protein>
<proteinExistence type="predicted"/>
<feature type="chain" id="PRO_5008905767" evidence="2">
    <location>
        <begin position="19"/>
        <end position="77"/>
    </location>
</feature>
<keyword evidence="4" id="KW-1185">Reference proteome</keyword>
<evidence type="ECO:0000256" key="1">
    <source>
        <dbReference type="SAM" id="MobiDB-lite"/>
    </source>
</evidence>
<evidence type="ECO:0000313" key="4">
    <source>
        <dbReference type="Proteomes" id="UP000094527"/>
    </source>
</evidence>
<accession>A0A1D2NMY3</accession>
<feature type="region of interest" description="Disordered" evidence="1">
    <location>
        <begin position="29"/>
        <end position="50"/>
    </location>
</feature>
<feature type="signal peptide" evidence="2">
    <location>
        <begin position="1"/>
        <end position="18"/>
    </location>
</feature>
<dbReference type="EMBL" id="LJIJ01000002">
    <property type="protein sequence ID" value="ODN06624.1"/>
    <property type="molecule type" value="Genomic_DNA"/>
</dbReference>
<dbReference type="Proteomes" id="UP000094527">
    <property type="component" value="Unassembled WGS sequence"/>
</dbReference>
<sequence>MKIALFLLISAMVVLAYAQEEVVFEDEILQESTEPSSSTEAASSETVPGSTTEAGAYGLKSNLGVLAIVVASIFLRL</sequence>
<dbReference type="AlphaFoldDB" id="A0A1D2NMY3"/>
<name>A0A1D2NMY3_ORCCI</name>
<feature type="compositionally biased region" description="Low complexity" evidence="1">
    <location>
        <begin position="31"/>
        <end position="46"/>
    </location>
</feature>
<gene>
    <name evidence="3" type="ORF">Ocin01_00097</name>
</gene>